<sequence length="207" mass="22883">MRRELTDDEEQFLETIRTMLLARPRAHADASRENMHRLARLAQAFLASPTSLNNLVGPVCRTGNVCDWLGVSRQAIMKAVRDGRLLGFRTLDRKWVYPAWQFSSAQAYANCVRMLPPVVDILGSRGLNDFDRAKWCFTPNALLAKVAAGSDQPGPQSEWPSPEGWIRNAKPLEDLILAAKKASPAPPDSPQALPTPRLSDIALADLA</sequence>
<dbReference type="EMBL" id="AEPY01000004">
    <property type="protein sequence ID" value="EFU80437.1"/>
    <property type="molecule type" value="Genomic_DNA"/>
</dbReference>
<protein>
    <recommendedName>
        <fullName evidence="4">Helix-turn-helix domain-containing protein</fullName>
    </recommendedName>
</protein>
<evidence type="ECO:0000313" key="3">
    <source>
        <dbReference type="Proteomes" id="UP000005573"/>
    </source>
</evidence>
<dbReference type="AlphaFoldDB" id="E6LXS0"/>
<evidence type="ECO:0000256" key="1">
    <source>
        <dbReference type="SAM" id="MobiDB-lite"/>
    </source>
</evidence>
<organism evidence="2 3">
    <name type="scientific">Mobiluncus curtisii ATCC 51333</name>
    <dbReference type="NCBI Taxonomy" id="887326"/>
    <lineage>
        <taxon>Bacteria</taxon>
        <taxon>Bacillati</taxon>
        <taxon>Actinomycetota</taxon>
        <taxon>Actinomycetes</taxon>
        <taxon>Actinomycetales</taxon>
        <taxon>Actinomycetaceae</taxon>
        <taxon>Mobiluncus</taxon>
    </lineage>
</organism>
<evidence type="ECO:0000313" key="2">
    <source>
        <dbReference type="EMBL" id="EFU80437.1"/>
    </source>
</evidence>
<dbReference type="HOGENOM" id="CLU_1325124_0_0_11"/>
<feature type="region of interest" description="Disordered" evidence="1">
    <location>
        <begin position="180"/>
        <end position="199"/>
    </location>
</feature>
<dbReference type="RefSeq" id="WP_004009082.1">
    <property type="nucleotide sequence ID" value="NZ_GL622340.1"/>
</dbReference>
<proteinExistence type="predicted"/>
<comment type="caution">
    <text evidence="2">The sequence shown here is derived from an EMBL/GenBank/DDBJ whole genome shotgun (WGS) entry which is preliminary data.</text>
</comment>
<name>E6LXS0_9ACTO</name>
<evidence type="ECO:0008006" key="4">
    <source>
        <dbReference type="Google" id="ProtNLM"/>
    </source>
</evidence>
<dbReference type="Proteomes" id="UP000005573">
    <property type="component" value="Unassembled WGS sequence"/>
</dbReference>
<accession>E6LXS0</accession>
<gene>
    <name evidence="2" type="ORF">HMPREF0388_0657</name>
</gene>
<reference evidence="2 3" key="1">
    <citation type="submission" date="2010-12" db="EMBL/GenBank/DDBJ databases">
        <authorList>
            <person name="Muzny D."/>
            <person name="Qin X."/>
            <person name="Deng J."/>
            <person name="Jiang H."/>
            <person name="Liu Y."/>
            <person name="Qu J."/>
            <person name="Song X.-Z."/>
            <person name="Zhang L."/>
            <person name="Thornton R."/>
            <person name="Coyle M."/>
            <person name="Francisco L."/>
            <person name="Jackson L."/>
            <person name="Javaid M."/>
            <person name="Korchina V."/>
            <person name="Kovar C."/>
            <person name="Mata R."/>
            <person name="Mathew T."/>
            <person name="Ngo R."/>
            <person name="Nguyen L."/>
            <person name="Nguyen N."/>
            <person name="Okwuonu G."/>
            <person name="Ongeri F."/>
            <person name="Pham C."/>
            <person name="Simmons D."/>
            <person name="Wilczek-Boney K."/>
            <person name="Hale W."/>
            <person name="Jakkamsetti A."/>
            <person name="Pham P."/>
            <person name="Ruth R."/>
            <person name="San Lucas F."/>
            <person name="Warren J."/>
            <person name="Zhang J."/>
            <person name="Zhao Z."/>
            <person name="Zhou C."/>
            <person name="Zhu D."/>
            <person name="Lee S."/>
            <person name="Bess C."/>
            <person name="Blankenburg K."/>
            <person name="Forbes L."/>
            <person name="Fu Q."/>
            <person name="Gubbala S."/>
            <person name="Hirani K."/>
            <person name="Jayaseelan J.C."/>
            <person name="Lara F."/>
            <person name="Munidasa M."/>
            <person name="Palculict T."/>
            <person name="Patil S."/>
            <person name="Pu L.-L."/>
            <person name="Saada N."/>
            <person name="Tang L."/>
            <person name="Weissenberger G."/>
            <person name="Zhu Y."/>
            <person name="Hemphill L."/>
            <person name="Shang Y."/>
            <person name="Youmans B."/>
            <person name="Ayvaz T."/>
            <person name="Ross M."/>
            <person name="Santibanez J."/>
            <person name="Aqrawi P."/>
            <person name="Gross S."/>
            <person name="Joshi V."/>
            <person name="Fowler G."/>
            <person name="Nazareth L."/>
            <person name="Reid J."/>
            <person name="Worley K."/>
            <person name="Petrosino J."/>
            <person name="Highlander S."/>
            <person name="Gibbs R."/>
        </authorList>
    </citation>
    <scope>NUCLEOTIDE SEQUENCE [LARGE SCALE GENOMIC DNA]</scope>
    <source>
        <strain evidence="2 3">ATCC 51333</strain>
    </source>
</reference>